<evidence type="ECO:0000313" key="3">
    <source>
        <dbReference type="Proteomes" id="UP000014978"/>
    </source>
</evidence>
<comment type="caution">
    <text evidence="2">The sequence shown here is derived from an EMBL/GenBank/DDBJ whole genome shotgun (WGS) entry which is preliminary data.</text>
</comment>
<feature type="chain" id="PRO_5004546819" evidence="1">
    <location>
        <begin position="23"/>
        <end position="128"/>
    </location>
</feature>
<gene>
    <name evidence="2" type="ORF">SLOPH_2584</name>
</gene>
<sequence length="128" mass="15282">MNFLLIIFQGLVMCITYRITSGNYDFLRDLIVYSDEAHLNELYNEITSNPKFLCSFVLYESLRNHKNIKIQDLINKDIDTDYNKFPKIFCEIDHLTHLTLMSLDLCKLPNRFENFKYLKILNLSNNKF</sequence>
<proteinExistence type="predicted"/>
<evidence type="ECO:0000313" key="2">
    <source>
        <dbReference type="EMBL" id="EPR78393.1"/>
    </source>
</evidence>
<organism evidence="2 3">
    <name type="scientific">Spraguea lophii (strain 42_110)</name>
    <name type="common">Microsporidian parasite</name>
    <dbReference type="NCBI Taxonomy" id="1358809"/>
    <lineage>
        <taxon>Eukaryota</taxon>
        <taxon>Fungi</taxon>
        <taxon>Fungi incertae sedis</taxon>
        <taxon>Microsporidia</taxon>
        <taxon>Spragueidae</taxon>
        <taxon>Spraguea</taxon>
    </lineage>
</organism>
<feature type="signal peptide" evidence="1">
    <location>
        <begin position="1"/>
        <end position="22"/>
    </location>
</feature>
<protein>
    <submittedName>
        <fullName evidence="2">Leucine rich repeat protein</fullName>
    </submittedName>
</protein>
<dbReference type="AlphaFoldDB" id="S7XR10"/>
<reference evidence="3" key="1">
    <citation type="journal article" date="2013" name="PLoS Genet.">
        <title>The genome of Spraguea lophii and the basis of host-microsporidian interactions.</title>
        <authorList>
            <person name="Campbell S.E."/>
            <person name="Williams T.A."/>
            <person name="Yousuf A."/>
            <person name="Soanes D.M."/>
            <person name="Paszkiewicz K.H."/>
            <person name="Williams B.A.P."/>
        </authorList>
    </citation>
    <scope>NUCLEOTIDE SEQUENCE [LARGE SCALE GENOMIC DNA]</scope>
    <source>
        <strain evidence="3">42_110</strain>
    </source>
</reference>
<feature type="non-terminal residue" evidence="2">
    <location>
        <position position="128"/>
    </location>
</feature>
<dbReference type="EMBL" id="ATCN01000817">
    <property type="protein sequence ID" value="EPR78393.1"/>
    <property type="molecule type" value="Genomic_DNA"/>
</dbReference>
<keyword evidence="3" id="KW-1185">Reference proteome</keyword>
<keyword evidence="1" id="KW-0732">Signal</keyword>
<evidence type="ECO:0000256" key="1">
    <source>
        <dbReference type="SAM" id="SignalP"/>
    </source>
</evidence>
<name>S7XR10_SPRLO</name>
<dbReference type="SUPFAM" id="SSF52058">
    <property type="entry name" value="L domain-like"/>
    <property type="match status" value="1"/>
</dbReference>
<dbReference type="Proteomes" id="UP000014978">
    <property type="component" value="Unassembled WGS sequence"/>
</dbReference>
<dbReference type="Gene3D" id="3.80.10.10">
    <property type="entry name" value="Ribonuclease Inhibitor"/>
    <property type="match status" value="1"/>
</dbReference>
<accession>S7XR10</accession>
<dbReference type="HOGENOM" id="CLU_2127090_0_0_1"/>
<dbReference type="InParanoid" id="S7XR10"/>
<dbReference type="VEuPathDB" id="MicrosporidiaDB:SLOPH_2584"/>
<dbReference type="InterPro" id="IPR032675">
    <property type="entry name" value="LRR_dom_sf"/>
</dbReference>